<evidence type="ECO:0000313" key="1">
    <source>
        <dbReference type="EMBL" id="SKC04886.1"/>
    </source>
</evidence>
<keyword evidence="2" id="KW-1185">Reference proteome</keyword>
<dbReference type="InterPro" id="IPR035093">
    <property type="entry name" value="RelE/ParE_toxin_dom_sf"/>
</dbReference>
<dbReference type="GO" id="GO:0003723">
    <property type="term" value="F:RNA binding"/>
    <property type="evidence" value="ECO:0007669"/>
    <property type="project" value="InterPro"/>
</dbReference>
<dbReference type="STRING" id="651661.SAMN05660293_03796"/>
<dbReference type="Proteomes" id="UP000190897">
    <property type="component" value="Unassembled WGS sequence"/>
</dbReference>
<organism evidence="1 2">
    <name type="scientific">Dyadobacter psychrophilus</name>
    <dbReference type="NCBI Taxonomy" id="651661"/>
    <lineage>
        <taxon>Bacteria</taxon>
        <taxon>Pseudomonadati</taxon>
        <taxon>Bacteroidota</taxon>
        <taxon>Cytophagia</taxon>
        <taxon>Cytophagales</taxon>
        <taxon>Spirosomataceae</taxon>
        <taxon>Dyadobacter</taxon>
    </lineage>
</organism>
<dbReference type="GO" id="GO:0110001">
    <property type="term" value="C:toxin-antitoxin complex"/>
    <property type="evidence" value="ECO:0007669"/>
    <property type="project" value="InterPro"/>
</dbReference>
<accession>A0A1T5G8Z1</accession>
<dbReference type="AlphaFoldDB" id="A0A1T5G8Z1"/>
<dbReference type="SUPFAM" id="SSF143011">
    <property type="entry name" value="RelE-like"/>
    <property type="match status" value="1"/>
</dbReference>
<name>A0A1T5G8Z1_9BACT</name>
<dbReference type="Pfam" id="PF09907">
    <property type="entry name" value="HigB_toxin"/>
    <property type="match status" value="1"/>
</dbReference>
<dbReference type="EMBL" id="FUZA01000005">
    <property type="protein sequence ID" value="SKC04886.1"/>
    <property type="molecule type" value="Genomic_DNA"/>
</dbReference>
<reference evidence="2" key="1">
    <citation type="submission" date="2017-02" db="EMBL/GenBank/DDBJ databases">
        <authorList>
            <person name="Varghese N."/>
            <person name="Submissions S."/>
        </authorList>
    </citation>
    <scope>NUCLEOTIDE SEQUENCE [LARGE SCALE GENOMIC DNA]</scope>
    <source>
        <strain evidence="2">DSM 22270</strain>
    </source>
</reference>
<sequence length="101" mass="11816">MVILSKRVINAFSDLEPRSTDALLHWYKHCKAADWANFSELKHTFRSADFAGNDRYVFNIKGNDYRLIAKIHFDIRTVYILFIGTHAEYDKIDAAKILHKN</sequence>
<protein>
    <submittedName>
        <fullName evidence="1">mRNA interferase HigB</fullName>
    </submittedName>
</protein>
<dbReference type="GO" id="GO:0004519">
    <property type="term" value="F:endonuclease activity"/>
    <property type="evidence" value="ECO:0007669"/>
    <property type="project" value="InterPro"/>
</dbReference>
<dbReference type="InterPro" id="IPR018669">
    <property type="entry name" value="Toxin_HigB"/>
</dbReference>
<evidence type="ECO:0000313" key="2">
    <source>
        <dbReference type="Proteomes" id="UP000190897"/>
    </source>
</evidence>
<gene>
    <name evidence="1" type="ORF">SAMN05660293_03796</name>
</gene>
<dbReference type="RefSeq" id="WP_082216303.1">
    <property type="nucleotide sequence ID" value="NZ_FUZA01000005.1"/>
</dbReference>
<proteinExistence type="predicted"/>
<dbReference type="OrthoDB" id="9799912at2"/>